<proteinExistence type="inferred from homology"/>
<dbReference type="PANTHER" id="PTHR10566">
    <property type="entry name" value="CHAPERONE-ACTIVITY OF BC1 COMPLEX CABC1 -RELATED"/>
    <property type="match status" value="1"/>
</dbReference>
<name>A0A8X8C475_POPTO</name>
<sequence length="844" mass="95368">MRNAFVYLKRHRQLSLLSNGTASTIIRNFTSQRNQFPHQKSFSTAYTSVHGGRPSAEYAKLRKESLESEFKQALSYSSKKDSIIYRFGPFLALYRATIISFHVLKLTAWQLFVHDIKKRAVKFRETLIHLGPFYVKESAILLNFLFSILGGDEKIIIRIEELNSIKFCNGIELLSYSILLNLQLGQALSTRPDILPTVYCQELAKLQDQIPPFSTHVAIKSIESQLGRPITQIFADISPKPIAAASLGQVYKAHLHSGELVAVKVQRPGMHLLLTLDALLFRMVGGQLKRFAKARKDLLVAVNEMVRHMFDEIDYILEGGNAERFASLYVSCLNSEVFNPCITTHCNQSTGEINELCLFSSGNDPKSHQNATIGNTVKNEKENCIKVPKIYWEFTCKAVLTMEWIDGIKLTDQAALERACLNRRKLIDLGLYCSLRQLLEEGFFHADPHPGNLVATDSGSLAYFDFGMMGDIPRHYRVGLIQVVMTSITHVLLMNSFVQIYLSLIYTAAAECFDAIFYGIEILHLLMHLHFFQLVHFVNRDSLGLANDFLSLGFIPEGIDIQSVSDALQASFGDGTRQSRDFEAIMNQLYDVMYEFNFSLPPDYALVIRALGSLEGTAKLLDSNFKVVEKAYPFVIGRLLADSNPDMRRILRELLICNDGSIRWNRLERLGEAISEQASDSAEESPDSEGNSSDPLGWKSFDMRAVVNATEDLLLFILSEKGGRVRVFLLRDVIKAADVFLQDEVAGVLNEKPEAREASDSEVNATHTRVAKGFHYLRQAVKLAPELWTAMLIRMALKPEVHRFSFDIISALITHLSHKLPETFWICMSRHLHKLVRNHTSDEL</sequence>
<comment type="similarity">
    <text evidence="1">Belongs to the protein kinase superfamily. ADCK protein kinase family.</text>
</comment>
<dbReference type="Proteomes" id="UP000886885">
    <property type="component" value="Chromosome 18A"/>
</dbReference>
<evidence type="ECO:0000256" key="2">
    <source>
        <dbReference type="SAM" id="MobiDB-lite"/>
    </source>
</evidence>
<dbReference type="InterPro" id="IPR050154">
    <property type="entry name" value="UbiB_kinase"/>
</dbReference>
<feature type="domain" description="ABC1 atypical kinase-like" evidence="3">
    <location>
        <begin position="205"/>
        <end position="331"/>
    </location>
</feature>
<dbReference type="Pfam" id="PF03109">
    <property type="entry name" value="ABC1"/>
    <property type="match status" value="2"/>
</dbReference>
<evidence type="ECO:0000313" key="4">
    <source>
        <dbReference type="EMBL" id="KAG6740240.1"/>
    </source>
</evidence>
<dbReference type="PANTHER" id="PTHR10566:SF124">
    <property type="entry name" value="PROTEIN KINASE SUPERFAMILY PROTEIN"/>
    <property type="match status" value="1"/>
</dbReference>
<dbReference type="OrthoDB" id="427480at2759"/>
<keyword evidence="5" id="KW-1185">Reference proteome</keyword>
<organism evidence="4 5">
    <name type="scientific">Populus tomentosa</name>
    <name type="common">Chinese white poplar</name>
    <dbReference type="NCBI Taxonomy" id="118781"/>
    <lineage>
        <taxon>Eukaryota</taxon>
        <taxon>Viridiplantae</taxon>
        <taxon>Streptophyta</taxon>
        <taxon>Embryophyta</taxon>
        <taxon>Tracheophyta</taxon>
        <taxon>Spermatophyta</taxon>
        <taxon>Magnoliopsida</taxon>
        <taxon>eudicotyledons</taxon>
        <taxon>Gunneridae</taxon>
        <taxon>Pentapetalae</taxon>
        <taxon>rosids</taxon>
        <taxon>fabids</taxon>
        <taxon>Malpighiales</taxon>
        <taxon>Salicaceae</taxon>
        <taxon>Saliceae</taxon>
        <taxon>Populus</taxon>
    </lineage>
</organism>
<evidence type="ECO:0000256" key="1">
    <source>
        <dbReference type="ARBA" id="ARBA00009670"/>
    </source>
</evidence>
<dbReference type="InterPro" id="IPR004147">
    <property type="entry name" value="ABC1_dom"/>
</dbReference>
<feature type="region of interest" description="Disordered" evidence="2">
    <location>
        <begin position="675"/>
        <end position="696"/>
    </location>
</feature>
<protein>
    <recommendedName>
        <fullName evidence="3">ABC1 atypical kinase-like domain-containing protein</fullName>
    </recommendedName>
</protein>
<evidence type="ECO:0000259" key="3">
    <source>
        <dbReference type="Pfam" id="PF03109"/>
    </source>
</evidence>
<accession>A0A8X8C475</accession>
<gene>
    <name evidence="4" type="ORF">POTOM_055680</name>
</gene>
<feature type="domain" description="ABC1 atypical kinase-like" evidence="3">
    <location>
        <begin position="380"/>
        <end position="488"/>
    </location>
</feature>
<dbReference type="EMBL" id="JAAWWB010000035">
    <property type="protein sequence ID" value="KAG6740240.1"/>
    <property type="molecule type" value="Genomic_DNA"/>
</dbReference>
<evidence type="ECO:0000313" key="5">
    <source>
        <dbReference type="Proteomes" id="UP000886885"/>
    </source>
</evidence>
<dbReference type="CDD" id="cd05121">
    <property type="entry name" value="ABC1_ADCK3-like"/>
    <property type="match status" value="1"/>
</dbReference>
<comment type="caution">
    <text evidence="4">The sequence shown here is derived from an EMBL/GenBank/DDBJ whole genome shotgun (WGS) entry which is preliminary data.</text>
</comment>
<reference evidence="4" key="1">
    <citation type="journal article" date="2020" name="bioRxiv">
        <title>Hybrid origin of Populus tomentosa Carr. identified through genome sequencing and phylogenomic analysis.</title>
        <authorList>
            <person name="An X."/>
            <person name="Gao K."/>
            <person name="Chen Z."/>
            <person name="Li J."/>
            <person name="Yang X."/>
            <person name="Yang X."/>
            <person name="Zhou J."/>
            <person name="Guo T."/>
            <person name="Zhao T."/>
            <person name="Huang S."/>
            <person name="Miao D."/>
            <person name="Khan W.U."/>
            <person name="Rao P."/>
            <person name="Ye M."/>
            <person name="Lei B."/>
            <person name="Liao W."/>
            <person name="Wang J."/>
            <person name="Ji L."/>
            <person name="Li Y."/>
            <person name="Guo B."/>
            <person name="Mustafa N.S."/>
            <person name="Li S."/>
            <person name="Yun Q."/>
            <person name="Keller S.R."/>
            <person name="Mao J."/>
            <person name="Zhang R."/>
            <person name="Strauss S.H."/>
        </authorList>
    </citation>
    <scope>NUCLEOTIDE SEQUENCE</scope>
    <source>
        <strain evidence="4">GM15</strain>
        <tissue evidence="4">Leaf</tissue>
    </source>
</reference>
<dbReference type="AlphaFoldDB" id="A0A8X8C475"/>